<feature type="signal peptide" evidence="1">
    <location>
        <begin position="1"/>
        <end position="16"/>
    </location>
</feature>
<dbReference type="InterPro" id="IPR036383">
    <property type="entry name" value="TSP1_rpt_sf"/>
</dbReference>
<keyword evidence="3" id="KW-1185">Reference proteome</keyword>
<dbReference type="Proteomes" id="UP000278807">
    <property type="component" value="Unassembled WGS sequence"/>
</dbReference>
<feature type="chain" id="PRO_5043132047" evidence="1">
    <location>
        <begin position="17"/>
        <end position="308"/>
    </location>
</feature>
<evidence type="ECO:0000313" key="3">
    <source>
        <dbReference type="Proteomes" id="UP000278807"/>
    </source>
</evidence>
<organism evidence="4">
    <name type="scientific">Rodentolepis nana</name>
    <name type="common">Dwarf tapeworm</name>
    <name type="synonym">Hymenolepis nana</name>
    <dbReference type="NCBI Taxonomy" id="102285"/>
    <lineage>
        <taxon>Eukaryota</taxon>
        <taxon>Metazoa</taxon>
        <taxon>Spiralia</taxon>
        <taxon>Lophotrochozoa</taxon>
        <taxon>Platyhelminthes</taxon>
        <taxon>Cestoda</taxon>
        <taxon>Eucestoda</taxon>
        <taxon>Cyclophyllidea</taxon>
        <taxon>Hymenolepididae</taxon>
        <taxon>Rodentolepis</taxon>
    </lineage>
</organism>
<name>A0A0R3TSW1_RODNA</name>
<sequence length="308" mass="35282">MRIELIVLIIFPFVSGRFEYEEIWNSSFIEAVPCEANPINGAWCEWGEWGLCDFSTCTRKRVRTCACPKPENLTGGLCPTELPQDDILVGDTLTTHSRFARMTEKGNCKIPFFHNNRYYNDCSIIDGKEQCPVGPESKLEICLEEKGDMEERDIGACDGWKIAQGWAQTKVPEKYILEIRSISELGKQCHNKKLYTIGAGLLSPCIERYYFSKSGQRNTYSNLNNMAFNLENCKFACAIDPECQAVEFAEGYFCKLFMKFNSDDLKREIGTLLLAKPSNCIFYLNKKQEAKYPFRMAVKDIHSLYNKV</sequence>
<evidence type="ECO:0000313" key="4">
    <source>
        <dbReference type="WBParaSite" id="HNAJ_0001076201-mRNA-1"/>
    </source>
</evidence>
<reference evidence="4" key="1">
    <citation type="submission" date="2017-02" db="UniProtKB">
        <authorList>
            <consortium name="WormBaseParasite"/>
        </authorList>
    </citation>
    <scope>IDENTIFICATION</scope>
</reference>
<reference evidence="2 3" key="2">
    <citation type="submission" date="2018-11" db="EMBL/GenBank/DDBJ databases">
        <authorList>
            <consortium name="Pathogen Informatics"/>
        </authorList>
    </citation>
    <scope>NUCLEOTIDE SEQUENCE [LARGE SCALE GENOMIC DNA]</scope>
</reference>
<protein>
    <submittedName>
        <fullName evidence="4">Apple domain-containing protein</fullName>
    </submittedName>
</protein>
<dbReference type="WBParaSite" id="HNAJ_0001076201-mRNA-1">
    <property type="protein sequence ID" value="HNAJ_0001076201-mRNA-1"/>
    <property type="gene ID" value="HNAJ_0001076201"/>
</dbReference>
<evidence type="ECO:0000313" key="2">
    <source>
        <dbReference type="EMBL" id="VDO08706.1"/>
    </source>
</evidence>
<proteinExistence type="predicted"/>
<dbReference type="OrthoDB" id="6247709at2759"/>
<evidence type="ECO:0000256" key="1">
    <source>
        <dbReference type="SAM" id="SignalP"/>
    </source>
</evidence>
<keyword evidence="1" id="KW-0732">Signal</keyword>
<accession>A0A0R3TSW1</accession>
<gene>
    <name evidence="2" type="ORF">HNAJ_LOCUS10757</name>
</gene>
<dbReference type="SUPFAM" id="SSF82895">
    <property type="entry name" value="TSP-1 type 1 repeat"/>
    <property type="match status" value="1"/>
</dbReference>
<dbReference type="AlphaFoldDB" id="A0A0R3TSW1"/>
<dbReference type="EMBL" id="UZAE01013204">
    <property type="protein sequence ID" value="VDO08706.1"/>
    <property type="molecule type" value="Genomic_DNA"/>
</dbReference>